<accession>A0A183NE18</accession>
<evidence type="ECO:0000313" key="1">
    <source>
        <dbReference type="EMBL" id="VDO69694.1"/>
    </source>
</evidence>
<name>A0A183NE18_9TREM</name>
<dbReference type="Proteomes" id="UP000269396">
    <property type="component" value="Unassembled WGS sequence"/>
</dbReference>
<reference evidence="1 2" key="1">
    <citation type="submission" date="2018-11" db="EMBL/GenBank/DDBJ databases">
        <authorList>
            <consortium name="Pathogen Informatics"/>
        </authorList>
    </citation>
    <scope>NUCLEOTIDE SEQUENCE [LARGE SCALE GENOMIC DNA]</scope>
    <source>
        <strain>Denwood</strain>
        <strain evidence="2">Zambia</strain>
    </source>
</reference>
<gene>
    <name evidence="1" type="ORF">SMTD_LOCUS354</name>
</gene>
<organism evidence="1 2">
    <name type="scientific">Schistosoma mattheei</name>
    <dbReference type="NCBI Taxonomy" id="31246"/>
    <lineage>
        <taxon>Eukaryota</taxon>
        <taxon>Metazoa</taxon>
        <taxon>Spiralia</taxon>
        <taxon>Lophotrochozoa</taxon>
        <taxon>Platyhelminthes</taxon>
        <taxon>Trematoda</taxon>
        <taxon>Digenea</taxon>
        <taxon>Strigeidida</taxon>
        <taxon>Schistosomatoidea</taxon>
        <taxon>Schistosomatidae</taxon>
        <taxon>Schistosoma</taxon>
    </lineage>
</organism>
<keyword evidence="2" id="KW-1185">Reference proteome</keyword>
<proteinExistence type="predicted"/>
<evidence type="ECO:0000313" key="2">
    <source>
        <dbReference type="Proteomes" id="UP000269396"/>
    </source>
</evidence>
<protein>
    <submittedName>
        <fullName evidence="1">Uncharacterized protein</fullName>
    </submittedName>
</protein>
<dbReference type="EMBL" id="UZAL01000296">
    <property type="protein sequence ID" value="VDO69694.1"/>
    <property type="molecule type" value="Genomic_DNA"/>
</dbReference>
<dbReference type="AlphaFoldDB" id="A0A183NE18"/>
<sequence>MQFFMILHKFKLILGFGGIESLLTIGRRFLITSGSESAW</sequence>